<dbReference type="Proteomes" id="UP001431572">
    <property type="component" value="Plasmid unnamed1"/>
</dbReference>
<dbReference type="PIRSF" id="PIRSF002741">
    <property type="entry name" value="MppA"/>
    <property type="match status" value="1"/>
</dbReference>
<geneLocation type="plasmid" evidence="7 9">
    <name>unnamed1</name>
</geneLocation>
<reference evidence="7" key="2">
    <citation type="journal article" date="2024" name="Nature">
        <title>Anoxygenic phototroph of the Chloroflexota uses a type I reaction centre.</title>
        <authorList>
            <person name="Tsuji J.M."/>
            <person name="Shaw N.A."/>
            <person name="Nagashima S."/>
            <person name="Venkiteswaran J.J."/>
            <person name="Schiff S.L."/>
            <person name="Watanabe T."/>
            <person name="Fukui M."/>
            <person name="Hanada S."/>
            <person name="Tank M."/>
            <person name="Neufeld J.D."/>
        </authorList>
    </citation>
    <scope>NUCLEOTIDE SEQUENCE</scope>
    <source>
        <strain evidence="7">L227-S17</strain>
        <plasmid evidence="7 9">unnamed1</plasmid>
    </source>
</reference>
<dbReference type="EMBL" id="JACATZ010000001">
    <property type="protein sequence ID" value="NWJ46875.1"/>
    <property type="molecule type" value="Genomic_DNA"/>
</dbReference>
<protein>
    <submittedName>
        <fullName evidence="6">ABC transporter substrate-binding protein</fullName>
    </submittedName>
</protein>
<feature type="signal peptide" evidence="4">
    <location>
        <begin position="1"/>
        <end position="24"/>
    </location>
</feature>
<dbReference type="Gene3D" id="3.10.105.10">
    <property type="entry name" value="Dipeptide-binding Protein, Domain 3"/>
    <property type="match status" value="1"/>
</dbReference>
<evidence type="ECO:0000313" key="7">
    <source>
        <dbReference type="EMBL" id="WJW70140.1"/>
    </source>
</evidence>
<dbReference type="GO" id="GO:0015833">
    <property type="term" value="P:peptide transport"/>
    <property type="evidence" value="ECO:0007669"/>
    <property type="project" value="TreeGrafter"/>
</dbReference>
<dbReference type="SUPFAM" id="SSF53850">
    <property type="entry name" value="Periplasmic binding protein-like II"/>
    <property type="match status" value="1"/>
</dbReference>
<dbReference type="InterPro" id="IPR039424">
    <property type="entry name" value="SBP_5"/>
</dbReference>
<dbReference type="PANTHER" id="PTHR30290">
    <property type="entry name" value="PERIPLASMIC BINDING COMPONENT OF ABC TRANSPORTER"/>
    <property type="match status" value="1"/>
</dbReference>
<dbReference type="Gene3D" id="3.40.190.10">
    <property type="entry name" value="Periplasmic binding protein-like II"/>
    <property type="match status" value="1"/>
</dbReference>
<dbReference type="PANTHER" id="PTHR30290:SF9">
    <property type="entry name" value="OLIGOPEPTIDE-BINDING PROTEIN APPA"/>
    <property type="match status" value="1"/>
</dbReference>
<dbReference type="EMBL" id="CP128401">
    <property type="protein sequence ID" value="WJW70140.1"/>
    <property type="molecule type" value="Genomic_DNA"/>
</dbReference>
<dbReference type="AlphaFoldDB" id="A0A8T7M466"/>
<organism evidence="6 8">
    <name type="scientific">Candidatus Chlorohelix allophototropha</name>
    <dbReference type="NCBI Taxonomy" id="3003348"/>
    <lineage>
        <taxon>Bacteria</taxon>
        <taxon>Bacillati</taxon>
        <taxon>Chloroflexota</taxon>
        <taxon>Chloroflexia</taxon>
        <taxon>Candidatus Chloroheliales</taxon>
        <taxon>Candidatus Chloroheliaceae</taxon>
        <taxon>Candidatus Chlorohelix</taxon>
    </lineage>
</organism>
<dbReference type="Pfam" id="PF00496">
    <property type="entry name" value="SBP_bac_5"/>
    <property type="match status" value="1"/>
</dbReference>
<keyword evidence="2" id="KW-0813">Transport</keyword>
<dbReference type="Gene3D" id="3.90.76.10">
    <property type="entry name" value="Dipeptide-binding Protein, Domain 1"/>
    <property type="match status" value="1"/>
</dbReference>
<dbReference type="Proteomes" id="UP000521676">
    <property type="component" value="Unassembled WGS sequence"/>
</dbReference>
<evidence type="ECO:0000313" key="8">
    <source>
        <dbReference type="Proteomes" id="UP000521676"/>
    </source>
</evidence>
<evidence type="ECO:0000313" key="9">
    <source>
        <dbReference type="Proteomes" id="UP001431572"/>
    </source>
</evidence>
<dbReference type="InterPro" id="IPR030678">
    <property type="entry name" value="Peptide/Ni-bd"/>
</dbReference>
<evidence type="ECO:0000259" key="5">
    <source>
        <dbReference type="Pfam" id="PF00496"/>
    </source>
</evidence>
<keyword evidence="7" id="KW-0614">Plasmid</keyword>
<sequence>MVKKNKRLLLVYLLILLLAALPLAACGDSTATTSPATTVATTTVASTTTAAATTAAATTTAATTVASATTAAATTTAVATTTAAAKTGIKPGGSFIFGLTTEPDHLDPYQATSADTREVLFNLFEGLVKPDGDGNLQPAVAGSLPTISTDALTYTFKVRSGIKFHNGNAVTADDVKYSLDTAAGLKIAGLDNIQTVEVVDPTTVKISLKKADTDFLPYLTVAIVPKDYKDQNTHPIGTGPFAFDSFTPQQALVLKKNTSYWQKDLPYLDKVTFKLKSDTNALLLDLQSGSVDGAIVDSNTSKQLGSNFSINQANSNAVQQLNFNNAVKPFDNQKVRLALSYVVDPDEIISTVNFGKGTRVGTPVIPGLKAYFDASLTDAYKKNIDKAKQLLSEAGYTNGFSFTITVPSNYQVHVDTAQVIVNQLKTVGVTAQIKQVDFPTWISKVYTDRQYEATIISVDGANLSPQSFLARYVSTASGNFFNYKSADYDTLYAKAVAESAQSNRIELFKQLQQLVSKDAPNVFIQDIATFTALKNGLSGFTPYPLYVFDASTIYYKG</sequence>
<name>A0A8T7M466_9CHLR</name>
<evidence type="ECO:0000313" key="6">
    <source>
        <dbReference type="EMBL" id="NWJ46875.1"/>
    </source>
</evidence>
<keyword evidence="3 4" id="KW-0732">Signal</keyword>
<dbReference type="GO" id="GO:0042597">
    <property type="term" value="C:periplasmic space"/>
    <property type="evidence" value="ECO:0007669"/>
    <property type="project" value="UniProtKB-ARBA"/>
</dbReference>
<keyword evidence="9" id="KW-1185">Reference proteome</keyword>
<proteinExistence type="inferred from homology"/>
<feature type="domain" description="Solute-binding protein family 5" evidence="5">
    <location>
        <begin position="136"/>
        <end position="478"/>
    </location>
</feature>
<evidence type="ECO:0000256" key="2">
    <source>
        <dbReference type="ARBA" id="ARBA00022448"/>
    </source>
</evidence>
<comment type="similarity">
    <text evidence="1">Belongs to the bacterial solute-binding protein 5 family.</text>
</comment>
<accession>A0A8T7M466</accession>
<feature type="chain" id="PRO_5035765968" evidence="4">
    <location>
        <begin position="25"/>
        <end position="557"/>
    </location>
</feature>
<evidence type="ECO:0000256" key="1">
    <source>
        <dbReference type="ARBA" id="ARBA00005695"/>
    </source>
</evidence>
<gene>
    <name evidence="6" type="ORF">HXX08_13495</name>
    <name evidence="7" type="ORF">OZ401_004646</name>
</gene>
<dbReference type="RefSeq" id="WP_341472020.1">
    <property type="nucleotide sequence ID" value="NZ_CP128401.1"/>
</dbReference>
<evidence type="ECO:0000256" key="3">
    <source>
        <dbReference type="ARBA" id="ARBA00022729"/>
    </source>
</evidence>
<dbReference type="GO" id="GO:0043190">
    <property type="term" value="C:ATP-binding cassette (ABC) transporter complex"/>
    <property type="evidence" value="ECO:0007669"/>
    <property type="project" value="InterPro"/>
</dbReference>
<evidence type="ECO:0000256" key="4">
    <source>
        <dbReference type="SAM" id="SignalP"/>
    </source>
</evidence>
<reference evidence="6 8" key="1">
    <citation type="submission" date="2020-06" db="EMBL/GenBank/DDBJ databases">
        <title>Anoxygenic phototrophic Chloroflexota member uses a Type I reaction center.</title>
        <authorList>
            <person name="Tsuji J.M."/>
            <person name="Shaw N.A."/>
            <person name="Nagashima S."/>
            <person name="Venkiteswaran J."/>
            <person name="Schiff S.L."/>
            <person name="Hanada S."/>
            <person name="Tank M."/>
            <person name="Neufeld J.D."/>
        </authorList>
    </citation>
    <scope>NUCLEOTIDE SEQUENCE [LARGE SCALE GENOMIC DNA]</scope>
    <source>
        <strain evidence="6">L227-S17</strain>
    </source>
</reference>
<dbReference type="InterPro" id="IPR000914">
    <property type="entry name" value="SBP_5_dom"/>
</dbReference>
<dbReference type="GO" id="GO:1904680">
    <property type="term" value="F:peptide transmembrane transporter activity"/>
    <property type="evidence" value="ECO:0007669"/>
    <property type="project" value="TreeGrafter"/>
</dbReference>